<accession>J3PHD3</accession>
<dbReference type="RefSeq" id="XP_009229078.1">
    <property type="nucleotide sequence ID" value="XM_009230814.1"/>
</dbReference>
<feature type="compositionally biased region" description="Acidic residues" evidence="1">
    <location>
        <begin position="263"/>
        <end position="284"/>
    </location>
</feature>
<dbReference type="Pfam" id="PF24476">
    <property type="entry name" value="DUF7580"/>
    <property type="match status" value="1"/>
</dbReference>
<evidence type="ECO:0000256" key="1">
    <source>
        <dbReference type="SAM" id="MobiDB-lite"/>
    </source>
</evidence>
<reference evidence="6" key="1">
    <citation type="submission" date="2010-07" db="EMBL/GenBank/DDBJ databases">
        <title>The genome sequence of Gaeumannomyces graminis var. tritici strain R3-111a-1.</title>
        <authorList>
            <consortium name="The Broad Institute Genome Sequencing Platform"/>
            <person name="Ma L.-J."/>
            <person name="Dead R."/>
            <person name="Young S."/>
            <person name="Zeng Q."/>
            <person name="Koehrsen M."/>
            <person name="Alvarado L."/>
            <person name="Berlin A."/>
            <person name="Chapman S.B."/>
            <person name="Chen Z."/>
            <person name="Freedman E."/>
            <person name="Gellesch M."/>
            <person name="Goldberg J."/>
            <person name="Griggs A."/>
            <person name="Gujja S."/>
            <person name="Heilman E.R."/>
            <person name="Heiman D."/>
            <person name="Hepburn T."/>
            <person name="Howarth C."/>
            <person name="Jen D."/>
            <person name="Larson L."/>
            <person name="Mehta T."/>
            <person name="Neiman D."/>
            <person name="Pearson M."/>
            <person name="Roberts A."/>
            <person name="Saif S."/>
            <person name="Shea T."/>
            <person name="Shenoy N."/>
            <person name="Sisk P."/>
            <person name="Stolte C."/>
            <person name="Sykes S."/>
            <person name="Walk T."/>
            <person name="White J."/>
            <person name="Yandava C."/>
            <person name="Haas B."/>
            <person name="Nusbaum C."/>
            <person name="Birren B."/>
        </authorList>
    </citation>
    <scope>NUCLEOTIDE SEQUENCE [LARGE SCALE GENOMIC DNA]</scope>
    <source>
        <strain evidence="6">R3-111a-1</strain>
    </source>
</reference>
<dbReference type="InterPro" id="IPR000845">
    <property type="entry name" value="Nucleoside_phosphorylase_d"/>
</dbReference>
<dbReference type="InterPro" id="IPR056002">
    <property type="entry name" value="DUF7580"/>
</dbReference>
<name>J3PHD3_GAET3</name>
<dbReference type="eggNOG" id="KOG1840">
    <property type="taxonomic scope" value="Eukaryota"/>
</dbReference>
<feature type="region of interest" description="Disordered" evidence="1">
    <location>
        <begin position="252"/>
        <end position="284"/>
    </location>
</feature>
<dbReference type="GO" id="GO:0009116">
    <property type="term" value="P:nucleoside metabolic process"/>
    <property type="evidence" value="ECO:0007669"/>
    <property type="project" value="InterPro"/>
</dbReference>
<keyword evidence="6" id="KW-1185">Reference proteome</keyword>
<dbReference type="AlphaFoldDB" id="J3PHD3"/>
<reference evidence="5" key="4">
    <citation type="journal article" date="2015" name="G3 (Bethesda)">
        <title>Genome sequences of three phytopathogenic species of the Magnaporthaceae family of fungi.</title>
        <authorList>
            <person name="Okagaki L.H."/>
            <person name="Nunes C.C."/>
            <person name="Sailsbery J."/>
            <person name="Clay B."/>
            <person name="Brown D."/>
            <person name="John T."/>
            <person name="Oh Y."/>
            <person name="Young N."/>
            <person name="Fitzgerald M."/>
            <person name="Haas B.J."/>
            <person name="Zeng Q."/>
            <person name="Young S."/>
            <person name="Adiconis X."/>
            <person name="Fan L."/>
            <person name="Levin J.Z."/>
            <person name="Mitchell T.K."/>
            <person name="Okubara P.A."/>
            <person name="Farman M.L."/>
            <person name="Kohn L.M."/>
            <person name="Birren B."/>
            <person name="Ma L.-J."/>
            <person name="Dean R.A."/>
        </authorList>
    </citation>
    <scope>NUCLEOTIDE SEQUENCE</scope>
    <source>
        <strain evidence="5">R3-111a-1</strain>
    </source>
</reference>
<dbReference type="VEuPathDB" id="FungiDB:GGTG_12912"/>
<dbReference type="PANTHER" id="PTHR46082">
    <property type="entry name" value="ATP/GTP-BINDING PROTEIN-RELATED"/>
    <property type="match status" value="1"/>
</dbReference>
<dbReference type="Gene3D" id="3.40.50.1580">
    <property type="entry name" value="Nucleoside phosphorylase domain"/>
    <property type="match status" value="1"/>
</dbReference>
<feature type="domain" description="Nucleoside phosphorylase" evidence="2">
    <location>
        <begin position="464"/>
        <end position="578"/>
    </location>
</feature>
<dbReference type="EnsemblFungi" id="EJT69293">
    <property type="protein sequence ID" value="EJT69293"/>
    <property type="gene ID" value="GGTG_12912"/>
</dbReference>
<dbReference type="PANTHER" id="PTHR46082:SF6">
    <property type="entry name" value="AAA+ ATPASE DOMAIN-CONTAINING PROTEIN-RELATED"/>
    <property type="match status" value="1"/>
</dbReference>
<dbReference type="GeneID" id="20353370"/>
<reference evidence="4" key="2">
    <citation type="submission" date="2010-07" db="EMBL/GenBank/DDBJ databases">
        <authorList>
            <consortium name="The Broad Institute Genome Sequencing Platform"/>
            <consortium name="Broad Institute Genome Sequencing Center for Infectious Disease"/>
            <person name="Ma L.-J."/>
            <person name="Dead R."/>
            <person name="Young S."/>
            <person name="Zeng Q."/>
            <person name="Koehrsen M."/>
            <person name="Alvarado L."/>
            <person name="Berlin A."/>
            <person name="Chapman S.B."/>
            <person name="Chen Z."/>
            <person name="Freedman E."/>
            <person name="Gellesch M."/>
            <person name="Goldberg J."/>
            <person name="Griggs A."/>
            <person name="Gujja S."/>
            <person name="Heilman E.R."/>
            <person name="Heiman D."/>
            <person name="Hepburn T."/>
            <person name="Howarth C."/>
            <person name="Jen D."/>
            <person name="Larson L."/>
            <person name="Mehta T."/>
            <person name="Neiman D."/>
            <person name="Pearson M."/>
            <person name="Roberts A."/>
            <person name="Saif S."/>
            <person name="Shea T."/>
            <person name="Shenoy N."/>
            <person name="Sisk P."/>
            <person name="Stolte C."/>
            <person name="Sykes S."/>
            <person name="Walk T."/>
            <person name="White J."/>
            <person name="Yandava C."/>
            <person name="Haas B."/>
            <person name="Nusbaum C."/>
            <person name="Birren B."/>
        </authorList>
    </citation>
    <scope>NUCLEOTIDE SEQUENCE</scope>
    <source>
        <strain evidence="4">R3-111a-1</strain>
    </source>
</reference>
<gene>
    <name evidence="5" type="primary">20353370</name>
    <name evidence="4" type="ORF">GGTG_12912</name>
</gene>
<reference evidence="4" key="3">
    <citation type="submission" date="2010-09" db="EMBL/GenBank/DDBJ databases">
        <title>Annotation of Gaeumannomyces graminis var. tritici R3-111a-1.</title>
        <authorList>
            <consortium name="The Broad Institute Genome Sequencing Platform"/>
            <person name="Ma L.-J."/>
            <person name="Dead R."/>
            <person name="Young S.K."/>
            <person name="Zeng Q."/>
            <person name="Gargeya S."/>
            <person name="Fitzgerald M."/>
            <person name="Haas B."/>
            <person name="Abouelleil A."/>
            <person name="Alvarado L."/>
            <person name="Arachchi H.M."/>
            <person name="Berlin A."/>
            <person name="Brown A."/>
            <person name="Chapman S.B."/>
            <person name="Chen Z."/>
            <person name="Dunbar C."/>
            <person name="Freedman E."/>
            <person name="Gearin G."/>
            <person name="Gellesch M."/>
            <person name="Goldberg J."/>
            <person name="Griggs A."/>
            <person name="Gujja S."/>
            <person name="Heiman D."/>
            <person name="Howarth C."/>
            <person name="Larson L."/>
            <person name="Lui A."/>
            <person name="MacDonald P.J.P."/>
            <person name="Mehta T."/>
            <person name="Montmayeur A."/>
            <person name="Murphy C."/>
            <person name="Neiman D."/>
            <person name="Pearson M."/>
            <person name="Priest M."/>
            <person name="Roberts A."/>
            <person name="Saif S."/>
            <person name="Shea T."/>
            <person name="Shenoy N."/>
            <person name="Sisk P."/>
            <person name="Stolte C."/>
            <person name="Sykes S."/>
            <person name="Yandava C."/>
            <person name="Wortman J."/>
            <person name="Nusbaum C."/>
            <person name="Birren B."/>
        </authorList>
    </citation>
    <scope>NUCLEOTIDE SEQUENCE</scope>
    <source>
        <strain evidence="4">R3-111a-1</strain>
    </source>
</reference>
<feature type="domain" description="DUF7580" evidence="3">
    <location>
        <begin position="159"/>
        <end position="391"/>
    </location>
</feature>
<dbReference type="InterPro" id="IPR035994">
    <property type="entry name" value="Nucleoside_phosphorylase_sf"/>
</dbReference>
<dbReference type="SUPFAM" id="SSF53167">
    <property type="entry name" value="Purine and uridine phosphorylases"/>
    <property type="match status" value="1"/>
</dbReference>
<evidence type="ECO:0000313" key="4">
    <source>
        <dbReference type="EMBL" id="EJT69293.1"/>
    </source>
</evidence>
<dbReference type="Proteomes" id="UP000006039">
    <property type="component" value="Unassembled WGS sequence"/>
</dbReference>
<organism evidence="4">
    <name type="scientific">Gaeumannomyces tritici (strain R3-111a-1)</name>
    <name type="common">Wheat and barley take-all root rot fungus</name>
    <name type="synonym">Gaeumannomyces graminis var. tritici</name>
    <dbReference type="NCBI Taxonomy" id="644352"/>
    <lineage>
        <taxon>Eukaryota</taxon>
        <taxon>Fungi</taxon>
        <taxon>Dikarya</taxon>
        <taxon>Ascomycota</taxon>
        <taxon>Pezizomycotina</taxon>
        <taxon>Sordariomycetes</taxon>
        <taxon>Sordariomycetidae</taxon>
        <taxon>Magnaporthales</taxon>
        <taxon>Magnaporthaceae</taxon>
        <taxon>Gaeumannomyces</taxon>
    </lineage>
</organism>
<proteinExistence type="predicted"/>
<evidence type="ECO:0000259" key="3">
    <source>
        <dbReference type="Pfam" id="PF24476"/>
    </source>
</evidence>
<dbReference type="HOGENOM" id="CLU_348843_0_0_1"/>
<evidence type="ECO:0000313" key="6">
    <source>
        <dbReference type="Proteomes" id="UP000006039"/>
    </source>
</evidence>
<sequence length="808" mass="89533">MWYDEVAKSCSTHPSDRGMQTYEVSRKTKSSPSLDVWEAANSVLLALQKLGCCTSHSHCHNPPDLWPKLCVATHRKLSAAPDSRGVTVDAFDILIDVGDAKAQEAHIQTSRHLAPAPKAVGLPTIVIAPFGTAKAAVKQRSMVIDKICRESMLPKPLRRLDLELSWTNDEFRIKKLRGQDKKLNIDGQRSSISLDFLLRTANERSLTIQNRRILAVLLGYAVLNLHRTQWLQNSFTSSNVLLFPAPDDSRANTGLSGATIDPGDAEADPDDSDFDPDDSEIDPDDVVDHSMPILITFAAMLMEVYLGEPFELLAEKYNLGKGETSDHEFVKRLFDMLRVEKRIPDHERIVDSLEACLSLVEWVSDDAQELPDKTLRDLLYKKVVQPLEDDLCRANNKMSIDDIDTCKEFITFIPRQPAQMTQYTQRNQSCDPRSPLASPVASTDGHPTITTPPPRPADRSGFSLAIICALTREADAVELLFDEFYDDRYGKADSDEYQYTTGRIGVYSVVLVVLPRMGPVPSSQVANGLRASFPNVKLALIVGICGGLPKIGKEDAFLGDVVISTSIFSHDFGRIYSGGMVSKTSIEDSLSRASNHVRGLFTFFNRQRMLHEVEGSARKNLERLKSNAQAWYGCGAKYKRPRDATDRIFETSYEHRHRGDGALNQCAACAAGPTSFCEQASEKTCVELGCDISQELPRTSRISQRPPELVPKIFFGKVASGNAVMKSGQLRDEFADKHDVIAFEMEGAGAWEQLPCIVVKGICDYADSHKNKVWQDFAAATAAAVAVAMIDKYQLPDSAMKSTAAKWY</sequence>
<feature type="region of interest" description="Disordered" evidence="1">
    <location>
        <begin position="421"/>
        <end position="456"/>
    </location>
</feature>
<protein>
    <submittedName>
        <fullName evidence="4 5">Uncharacterized protein</fullName>
    </submittedName>
</protein>
<feature type="compositionally biased region" description="Polar residues" evidence="1">
    <location>
        <begin position="421"/>
        <end position="431"/>
    </location>
</feature>
<dbReference type="GO" id="GO:0003824">
    <property type="term" value="F:catalytic activity"/>
    <property type="evidence" value="ECO:0007669"/>
    <property type="project" value="InterPro"/>
</dbReference>
<dbReference type="Pfam" id="PF01048">
    <property type="entry name" value="PNP_UDP_1"/>
    <property type="match status" value="1"/>
</dbReference>
<dbReference type="OrthoDB" id="20872at2759"/>
<dbReference type="InterPro" id="IPR053137">
    <property type="entry name" value="NLR-like"/>
</dbReference>
<reference evidence="5" key="5">
    <citation type="submission" date="2018-04" db="UniProtKB">
        <authorList>
            <consortium name="EnsemblFungi"/>
        </authorList>
    </citation>
    <scope>IDENTIFICATION</scope>
    <source>
        <strain evidence="5">R3-111a-1</strain>
    </source>
</reference>
<evidence type="ECO:0000259" key="2">
    <source>
        <dbReference type="Pfam" id="PF01048"/>
    </source>
</evidence>
<dbReference type="EMBL" id="GL385404">
    <property type="protein sequence ID" value="EJT69293.1"/>
    <property type="molecule type" value="Genomic_DNA"/>
</dbReference>
<evidence type="ECO:0000313" key="5">
    <source>
        <dbReference type="EnsemblFungi" id="EJT69293"/>
    </source>
</evidence>